<dbReference type="InterPro" id="IPR014729">
    <property type="entry name" value="Rossmann-like_a/b/a_fold"/>
</dbReference>
<feature type="domain" description="UspA" evidence="2">
    <location>
        <begin position="1"/>
        <end position="140"/>
    </location>
</feature>
<dbReference type="SUPFAM" id="SSF52402">
    <property type="entry name" value="Adenine nucleotide alpha hydrolases-like"/>
    <property type="match status" value="1"/>
</dbReference>
<dbReference type="InterPro" id="IPR006015">
    <property type="entry name" value="Universal_stress_UspA"/>
</dbReference>
<name>R0EJD6_CAUVI</name>
<evidence type="ECO:0000313" key="4">
    <source>
        <dbReference type="Proteomes" id="UP000013063"/>
    </source>
</evidence>
<dbReference type="PATRIC" id="fig|1292034.3.peg.2774"/>
<dbReference type="PANTHER" id="PTHR46268:SF6">
    <property type="entry name" value="UNIVERSAL STRESS PROTEIN UP12"/>
    <property type="match status" value="1"/>
</dbReference>
<dbReference type="Pfam" id="PF00582">
    <property type="entry name" value="Usp"/>
    <property type="match status" value="1"/>
</dbReference>
<sequence>MYEKIILAFDGSHEARTALREGALLARRYGSRVWLLCVLSDSSAITMAEGVHPGAADQLTAASATLVEEGLAKLKAFGLEATGHVVRGDPAPIISAFARKVSADLVVVGHRKRSFLERWWSGSSGAYIVDDVDCSLLVARRPISDAEFAAEMTRLSAEFAAG</sequence>
<proteinExistence type="inferred from homology"/>
<dbReference type="eggNOG" id="COG0589">
    <property type="taxonomic scope" value="Bacteria"/>
</dbReference>
<accession>R0EJD6</accession>
<gene>
    <name evidence="3" type="ORF">OR37_02795</name>
</gene>
<protein>
    <submittedName>
        <fullName evidence="3">Universal stress protein UspA-like protein</fullName>
    </submittedName>
</protein>
<dbReference type="STRING" id="1292034.OR37_02795"/>
<dbReference type="InterPro" id="IPR006016">
    <property type="entry name" value="UspA"/>
</dbReference>
<dbReference type="OrthoDB" id="5564966at2"/>
<dbReference type="PANTHER" id="PTHR46268">
    <property type="entry name" value="STRESS RESPONSE PROTEIN NHAX"/>
    <property type="match status" value="1"/>
</dbReference>
<dbReference type="EMBL" id="APMP01000019">
    <property type="protein sequence ID" value="ENZ81237.1"/>
    <property type="molecule type" value="Genomic_DNA"/>
</dbReference>
<evidence type="ECO:0000259" key="2">
    <source>
        <dbReference type="Pfam" id="PF00582"/>
    </source>
</evidence>
<keyword evidence="4" id="KW-1185">Reference proteome</keyword>
<dbReference type="PRINTS" id="PR01438">
    <property type="entry name" value="UNVRSLSTRESS"/>
</dbReference>
<dbReference type="Proteomes" id="UP000013063">
    <property type="component" value="Unassembled WGS sequence"/>
</dbReference>
<comment type="caution">
    <text evidence="3">The sequence shown here is derived from an EMBL/GenBank/DDBJ whole genome shotgun (WGS) entry which is preliminary data.</text>
</comment>
<dbReference type="AlphaFoldDB" id="R0EJD6"/>
<dbReference type="CDD" id="cd00293">
    <property type="entry name" value="USP-like"/>
    <property type="match status" value="1"/>
</dbReference>
<organism evidence="3 4">
    <name type="scientific">Caulobacter vibrioides OR37</name>
    <dbReference type="NCBI Taxonomy" id="1292034"/>
    <lineage>
        <taxon>Bacteria</taxon>
        <taxon>Pseudomonadati</taxon>
        <taxon>Pseudomonadota</taxon>
        <taxon>Alphaproteobacteria</taxon>
        <taxon>Caulobacterales</taxon>
        <taxon>Caulobacteraceae</taxon>
        <taxon>Caulobacter</taxon>
    </lineage>
</organism>
<evidence type="ECO:0000313" key="3">
    <source>
        <dbReference type="EMBL" id="ENZ81237.1"/>
    </source>
</evidence>
<dbReference type="Gene3D" id="3.40.50.620">
    <property type="entry name" value="HUPs"/>
    <property type="match status" value="1"/>
</dbReference>
<reference evidence="3 4" key="1">
    <citation type="journal article" date="2013" name="Genome Announc.">
        <title>Draft Genome Sequence for Caulobacter sp. Strain OR37, a Bacterium Tolerant to Heavy Metals.</title>
        <authorList>
            <person name="Utturkar S.M."/>
            <person name="Bollmann A."/>
            <person name="Brzoska R.M."/>
            <person name="Klingeman D.M."/>
            <person name="Epstein S.E."/>
            <person name="Palumbo A.V."/>
            <person name="Brown S.D."/>
        </authorList>
    </citation>
    <scope>NUCLEOTIDE SEQUENCE [LARGE SCALE GENOMIC DNA]</scope>
    <source>
        <strain evidence="3 4">OR37</strain>
    </source>
</reference>
<comment type="similarity">
    <text evidence="1">Belongs to the universal stress protein A family.</text>
</comment>
<evidence type="ECO:0000256" key="1">
    <source>
        <dbReference type="ARBA" id="ARBA00008791"/>
    </source>
</evidence>
<dbReference type="RefSeq" id="WP_004621087.1">
    <property type="nucleotide sequence ID" value="NZ_APMP01000019.1"/>
</dbReference>